<keyword evidence="13 19" id="KW-1133">Transmembrane helix</keyword>
<reference evidence="20" key="2">
    <citation type="submission" date="2021-09" db="EMBL/GenBank/DDBJ databases">
        <authorList>
            <person name="Gilroy R."/>
        </authorList>
    </citation>
    <scope>NUCLEOTIDE SEQUENCE</scope>
    <source>
        <strain evidence="20">4100</strain>
    </source>
</reference>
<dbReference type="PANTHER" id="PTHR46382">
    <property type="entry name" value="PHOSPHATIDATE CYTIDYLYLTRANSFERASE"/>
    <property type="match status" value="1"/>
</dbReference>
<evidence type="ECO:0000256" key="11">
    <source>
        <dbReference type="ARBA" id="ARBA00022692"/>
    </source>
</evidence>
<feature type="transmembrane region" description="Helical" evidence="19">
    <location>
        <begin position="148"/>
        <end position="166"/>
    </location>
</feature>
<keyword evidence="17" id="KW-1208">Phospholipid metabolism</keyword>
<evidence type="ECO:0000256" key="19">
    <source>
        <dbReference type="SAM" id="Phobius"/>
    </source>
</evidence>
<dbReference type="PANTHER" id="PTHR46382:SF1">
    <property type="entry name" value="PHOSPHATIDATE CYTIDYLYLTRANSFERASE"/>
    <property type="match status" value="1"/>
</dbReference>
<evidence type="ECO:0000256" key="6">
    <source>
        <dbReference type="ARBA" id="ARBA00012487"/>
    </source>
</evidence>
<evidence type="ECO:0000256" key="13">
    <source>
        <dbReference type="ARBA" id="ARBA00022989"/>
    </source>
</evidence>
<organism evidence="20 21">
    <name type="scientific">Candidatus Amulumruptor caecigallinarius</name>
    <dbReference type="NCBI Taxonomy" id="2109911"/>
    <lineage>
        <taxon>Bacteria</taxon>
        <taxon>Pseudomonadati</taxon>
        <taxon>Bacteroidota</taxon>
        <taxon>Bacteroidia</taxon>
        <taxon>Bacteroidales</taxon>
        <taxon>Muribaculaceae</taxon>
        <taxon>Candidatus Amulumruptor</taxon>
    </lineage>
</organism>
<reference evidence="20" key="1">
    <citation type="journal article" date="2021" name="PeerJ">
        <title>Extensive microbial diversity within the chicken gut microbiome revealed by metagenomics and culture.</title>
        <authorList>
            <person name="Gilroy R."/>
            <person name="Ravi A."/>
            <person name="Getino M."/>
            <person name="Pursley I."/>
            <person name="Horton D.L."/>
            <person name="Alikhan N.F."/>
            <person name="Baker D."/>
            <person name="Gharbi K."/>
            <person name="Hall N."/>
            <person name="Watson M."/>
            <person name="Adriaenssens E.M."/>
            <person name="Foster-Nyarko E."/>
            <person name="Jarju S."/>
            <person name="Secka A."/>
            <person name="Antonio M."/>
            <person name="Oren A."/>
            <person name="Chaudhuri R.R."/>
            <person name="La Ragione R."/>
            <person name="Hildebrand F."/>
            <person name="Pallen M.J."/>
        </authorList>
    </citation>
    <scope>NUCLEOTIDE SEQUENCE</scope>
    <source>
        <strain evidence="20">4100</strain>
    </source>
</reference>
<comment type="pathway">
    <text evidence="4">Lipid metabolism.</text>
</comment>
<evidence type="ECO:0000256" key="15">
    <source>
        <dbReference type="ARBA" id="ARBA00023136"/>
    </source>
</evidence>
<evidence type="ECO:0000256" key="14">
    <source>
        <dbReference type="ARBA" id="ARBA00023098"/>
    </source>
</evidence>
<protein>
    <recommendedName>
        <fullName evidence="7 18">Phosphatidate cytidylyltransferase</fullName>
        <ecNumber evidence="6 18">2.7.7.41</ecNumber>
    </recommendedName>
</protein>
<dbReference type="GO" id="GO:0004605">
    <property type="term" value="F:phosphatidate cytidylyltransferase activity"/>
    <property type="evidence" value="ECO:0007669"/>
    <property type="project" value="UniProtKB-EC"/>
</dbReference>
<keyword evidence="11 18" id="KW-0812">Transmembrane</keyword>
<evidence type="ECO:0000256" key="18">
    <source>
        <dbReference type="RuleBase" id="RU003938"/>
    </source>
</evidence>
<dbReference type="GO" id="GO:0016024">
    <property type="term" value="P:CDP-diacylglycerol biosynthetic process"/>
    <property type="evidence" value="ECO:0007669"/>
    <property type="project" value="TreeGrafter"/>
</dbReference>
<keyword evidence="12 18" id="KW-0548">Nucleotidyltransferase</keyword>
<dbReference type="InterPro" id="IPR000374">
    <property type="entry name" value="PC_trans"/>
</dbReference>
<accession>A0A921JI65</accession>
<evidence type="ECO:0000313" key="20">
    <source>
        <dbReference type="EMBL" id="HJE39086.1"/>
    </source>
</evidence>
<feature type="transmembrane region" description="Helical" evidence="19">
    <location>
        <begin position="262"/>
        <end position="279"/>
    </location>
</feature>
<keyword evidence="15 19" id="KW-0472">Membrane</keyword>
<feature type="transmembrane region" description="Helical" evidence="19">
    <location>
        <begin position="187"/>
        <end position="206"/>
    </location>
</feature>
<dbReference type="EMBL" id="DYXT01000028">
    <property type="protein sequence ID" value="HJE39086.1"/>
    <property type="molecule type" value="Genomic_DNA"/>
</dbReference>
<gene>
    <name evidence="20" type="ORF">K8V47_04940</name>
</gene>
<keyword evidence="10 18" id="KW-0808">Transferase</keyword>
<evidence type="ECO:0000256" key="4">
    <source>
        <dbReference type="ARBA" id="ARBA00005189"/>
    </source>
</evidence>
<evidence type="ECO:0000256" key="12">
    <source>
        <dbReference type="ARBA" id="ARBA00022695"/>
    </source>
</evidence>
<evidence type="ECO:0000256" key="17">
    <source>
        <dbReference type="ARBA" id="ARBA00023264"/>
    </source>
</evidence>
<evidence type="ECO:0000313" key="21">
    <source>
        <dbReference type="Proteomes" id="UP000711407"/>
    </source>
</evidence>
<feature type="transmembrane region" description="Helical" evidence="19">
    <location>
        <begin position="62"/>
        <end position="82"/>
    </location>
</feature>
<comment type="subcellular location">
    <subcellularLocation>
        <location evidence="2">Cell membrane</location>
        <topology evidence="2">Multi-pass membrane protein</topology>
    </subcellularLocation>
</comment>
<dbReference type="Proteomes" id="UP000711407">
    <property type="component" value="Unassembled WGS sequence"/>
</dbReference>
<evidence type="ECO:0000256" key="9">
    <source>
        <dbReference type="ARBA" id="ARBA00022516"/>
    </source>
</evidence>
<feature type="transmembrane region" description="Helical" evidence="19">
    <location>
        <begin position="119"/>
        <end position="142"/>
    </location>
</feature>
<comment type="catalytic activity">
    <reaction evidence="1 18">
        <text>a 1,2-diacyl-sn-glycero-3-phosphate + CTP + H(+) = a CDP-1,2-diacyl-sn-glycerol + diphosphate</text>
        <dbReference type="Rhea" id="RHEA:16229"/>
        <dbReference type="ChEBI" id="CHEBI:15378"/>
        <dbReference type="ChEBI" id="CHEBI:33019"/>
        <dbReference type="ChEBI" id="CHEBI:37563"/>
        <dbReference type="ChEBI" id="CHEBI:58332"/>
        <dbReference type="ChEBI" id="CHEBI:58608"/>
        <dbReference type="EC" id="2.7.7.41"/>
    </reaction>
</comment>
<keyword evidence="14" id="KW-0443">Lipid metabolism</keyword>
<feature type="transmembrane region" description="Helical" evidence="19">
    <location>
        <begin position="212"/>
        <end position="231"/>
    </location>
</feature>
<evidence type="ECO:0000256" key="7">
    <source>
        <dbReference type="ARBA" id="ARBA00019373"/>
    </source>
</evidence>
<dbReference type="GO" id="GO:0005886">
    <property type="term" value="C:plasma membrane"/>
    <property type="evidence" value="ECO:0007669"/>
    <property type="project" value="UniProtKB-SubCell"/>
</dbReference>
<evidence type="ECO:0000256" key="1">
    <source>
        <dbReference type="ARBA" id="ARBA00001698"/>
    </source>
</evidence>
<proteinExistence type="inferred from homology"/>
<keyword evidence="9" id="KW-0444">Lipid biosynthesis</keyword>
<comment type="pathway">
    <text evidence="3 18">Phospholipid metabolism; CDP-diacylglycerol biosynthesis; CDP-diacylglycerol from sn-glycerol 3-phosphate: step 3/3.</text>
</comment>
<dbReference type="Pfam" id="PF01148">
    <property type="entry name" value="CTP_transf_1"/>
    <property type="match status" value="1"/>
</dbReference>
<evidence type="ECO:0000256" key="16">
    <source>
        <dbReference type="ARBA" id="ARBA00023209"/>
    </source>
</evidence>
<evidence type="ECO:0000256" key="5">
    <source>
        <dbReference type="ARBA" id="ARBA00010185"/>
    </source>
</evidence>
<dbReference type="EC" id="2.7.7.41" evidence="6 18"/>
<keyword evidence="16" id="KW-0594">Phospholipid biosynthesis</keyword>
<evidence type="ECO:0000256" key="10">
    <source>
        <dbReference type="ARBA" id="ARBA00022679"/>
    </source>
</evidence>
<dbReference type="AlphaFoldDB" id="A0A921JI65"/>
<evidence type="ECO:0000256" key="8">
    <source>
        <dbReference type="ARBA" id="ARBA00022475"/>
    </source>
</evidence>
<keyword evidence="8" id="KW-1003">Cell membrane</keyword>
<dbReference type="PROSITE" id="PS01315">
    <property type="entry name" value="CDS"/>
    <property type="match status" value="1"/>
</dbReference>
<feature type="transmembrane region" description="Helical" evidence="19">
    <location>
        <begin position="12"/>
        <end position="42"/>
    </location>
</feature>
<evidence type="ECO:0000256" key="3">
    <source>
        <dbReference type="ARBA" id="ARBA00005119"/>
    </source>
</evidence>
<feature type="transmembrane region" description="Helical" evidence="19">
    <location>
        <begin position="88"/>
        <end position="107"/>
    </location>
</feature>
<comment type="similarity">
    <text evidence="5 18">Belongs to the CDS family.</text>
</comment>
<sequence>MKNLLTRTLAGIVYIAAIVASLVFGDIYFLSLMALFAIAGVYEFSKMTTGDAADADSRILRVLDMVGAAAVVVFNALAVSSLVSFSPIPVTAIFAPVLLYLVVRMVAQLYVKQADSIHALAIPLAAQVYVSLPLALMTYMYYIYSPQLILAMFIMIWLNDTGAYVAGSMFGRHKLFERLSPKKSWEGFFGGLVFTVGGALVIYFLLNDWLCGLSLAGAIGMGLVVTAFSTWGDLVESMLKRAAGVKDSGHLIPGHGGMLDRIDSLLLVVPALLCYLAVIV</sequence>
<evidence type="ECO:0000256" key="2">
    <source>
        <dbReference type="ARBA" id="ARBA00004651"/>
    </source>
</evidence>
<name>A0A921JI65_9BACT</name>
<comment type="caution">
    <text evidence="20">The sequence shown here is derived from an EMBL/GenBank/DDBJ whole genome shotgun (WGS) entry which is preliminary data.</text>
</comment>